<dbReference type="AlphaFoldDB" id="A0A951UDD4"/>
<reference evidence="1" key="1">
    <citation type="submission" date="2021-05" db="EMBL/GenBank/DDBJ databases">
        <authorList>
            <person name="Pietrasiak N."/>
            <person name="Ward R."/>
            <person name="Stajich J.E."/>
            <person name="Kurbessoian T."/>
        </authorList>
    </citation>
    <scope>NUCLEOTIDE SEQUENCE</scope>
    <source>
        <strain evidence="1">CPER-KK1</strain>
    </source>
</reference>
<gene>
    <name evidence="1" type="ORF">KME25_33960</name>
</gene>
<evidence type="ECO:0000313" key="2">
    <source>
        <dbReference type="Proteomes" id="UP000753908"/>
    </source>
</evidence>
<dbReference type="Proteomes" id="UP000753908">
    <property type="component" value="Unassembled WGS sequence"/>
</dbReference>
<proteinExistence type="predicted"/>
<dbReference type="EMBL" id="JAHHIF010000095">
    <property type="protein sequence ID" value="MBW4549373.1"/>
    <property type="molecule type" value="Genomic_DNA"/>
</dbReference>
<protein>
    <submittedName>
        <fullName evidence="1">Uncharacterized protein</fullName>
    </submittedName>
</protein>
<name>A0A951UDD4_9CYAN</name>
<evidence type="ECO:0000313" key="1">
    <source>
        <dbReference type="EMBL" id="MBW4549373.1"/>
    </source>
</evidence>
<reference evidence="1" key="2">
    <citation type="journal article" date="2022" name="Microbiol. Resour. Announc.">
        <title>Metagenome Sequencing to Explore Phylogenomics of Terrestrial Cyanobacteria.</title>
        <authorList>
            <person name="Ward R.D."/>
            <person name="Stajich J.E."/>
            <person name="Johansen J.R."/>
            <person name="Huntemann M."/>
            <person name="Clum A."/>
            <person name="Foster B."/>
            <person name="Foster B."/>
            <person name="Roux S."/>
            <person name="Palaniappan K."/>
            <person name="Varghese N."/>
            <person name="Mukherjee S."/>
            <person name="Reddy T.B.K."/>
            <person name="Daum C."/>
            <person name="Copeland A."/>
            <person name="Chen I.A."/>
            <person name="Ivanova N.N."/>
            <person name="Kyrpides N.C."/>
            <person name="Shapiro N."/>
            <person name="Eloe-Fadrosh E.A."/>
            <person name="Pietrasiak N."/>
        </authorList>
    </citation>
    <scope>NUCLEOTIDE SEQUENCE</scope>
    <source>
        <strain evidence="1">CPER-KK1</strain>
    </source>
</reference>
<accession>A0A951UDD4</accession>
<comment type="caution">
    <text evidence="1">The sequence shown here is derived from an EMBL/GenBank/DDBJ whole genome shotgun (WGS) entry which is preliminary data.</text>
</comment>
<sequence>MTQARIVLRGAALEKAEQLQELTQLGSISEVINVLFSRYAKHLEQTWQVQAISPTYARAEPLPDIGQQVIAPTLPESDFQFDEPLTGL</sequence>
<organism evidence="1 2">
    <name type="scientific">Symplocastrum torsivum CPER-KK1</name>
    <dbReference type="NCBI Taxonomy" id="450513"/>
    <lineage>
        <taxon>Bacteria</taxon>
        <taxon>Bacillati</taxon>
        <taxon>Cyanobacteriota</taxon>
        <taxon>Cyanophyceae</taxon>
        <taxon>Oscillatoriophycideae</taxon>
        <taxon>Oscillatoriales</taxon>
        <taxon>Microcoleaceae</taxon>
        <taxon>Symplocastrum</taxon>
    </lineage>
</organism>